<dbReference type="Proteomes" id="UP000298438">
    <property type="component" value="Unassembled WGS sequence"/>
</dbReference>
<dbReference type="SMART" id="SM00283">
    <property type="entry name" value="MA"/>
    <property type="match status" value="1"/>
</dbReference>
<dbReference type="PANTHER" id="PTHR43531">
    <property type="entry name" value="PROTEIN ICFG"/>
    <property type="match status" value="1"/>
</dbReference>
<evidence type="ECO:0000256" key="1">
    <source>
        <dbReference type="ARBA" id="ARBA00004370"/>
    </source>
</evidence>
<dbReference type="FunFam" id="1.10.287.950:FF:000001">
    <property type="entry name" value="Methyl-accepting chemotaxis sensory transducer"/>
    <property type="match status" value="1"/>
</dbReference>
<dbReference type="PRINTS" id="PR00260">
    <property type="entry name" value="CHEMTRNSDUCR"/>
</dbReference>
<dbReference type="AlphaFoldDB" id="A0A4Y9RNL5"/>
<evidence type="ECO:0000259" key="7">
    <source>
        <dbReference type="PROSITE" id="PS50111"/>
    </source>
</evidence>
<keyword evidence="2" id="KW-0488">Methylation</keyword>
<keyword evidence="6" id="KW-0472">Membrane</keyword>
<proteinExistence type="inferred from homology"/>
<evidence type="ECO:0000256" key="4">
    <source>
        <dbReference type="PROSITE-ProRule" id="PRU00284"/>
    </source>
</evidence>
<accession>A0A4Y9RNL5</accession>
<dbReference type="GO" id="GO:0004888">
    <property type="term" value="F:transmembrane signaling receptor activity"/>
    <property type="evidence" value="ECO:0007669"/>
    <property type="project" value="InterPro"/>
</dbReference>
<dbReference type="InterPro" id="IPR004089">
    <property type="entry name" value="MCPsignal_dom"/>
</dbReference>
<evidence type="ECO:0000256" key="3">
    <source>
        <dbReference type="ARBA" id="ARBA00029447"/>
    </source>
</evidence>
<feature type="transmembrane region" description="Helical" evidence="6">
    <location>
        <begin position="189"/>
        <end position="209"/>
    </location>
</feature>
<evidence type="ECO:0000256" key="5">
    <source>
        <dbReference type="SAM" id="Coils"/>
    </source>
</evidence>
<dbReference type="GO" id="GO:0006935">
    <property type="term" value="P:chemotaxis"/>
    <property type="evidence" value="ECO:0007669"/>
    <property type="project" value="InterPro"/>
</dbReference>
<comment type="subcellular location">
    <subcellularLocation>
        <location evidence="1">Membrane</location>
    </subcellularLocation>
</comment>
<dbReference type="Gene3D" id="1.10.287.950">
    <property type="entry name" value="Methyl-accepting chemotaxis protein"/>
    <property type="match status" value="1"/>
</dbReference>
<keyword evidence="5" id="KW-0175">Coiled coil</keyword>
<keyword evidence="6" id="KW-0812">Transmembrane</keyword>
<evidence type="ECO:0000313" key="9">
    <source>
        <dbReference type="Proteomes" id="UP000298438"/>
    </source>
</evidence>
<name>A0A4Y9RNL5_9BURK</name>
<comment type="similarity">
    <text evidence="3">Belongs to the methyl-accepting chemotaxis (MCP) protein family.</text>
</comment>
<dbReference type="EMBL" id="SPVF01000275">
    <property type="protein sequence ID" value="TFW10650.1"/>
    <property type="molecule type" value="Genomic_DNA"/>
</dbReference>
<gene>
    <name evidence="8" type="ORF">E4L96_23370</name>
</gene>
<dbReference type="OrthoDB" id="8555762at2"/>
<protein>
    <submittedName>
        <fullName evidence="8">Chemotaxis protein</fullName>
    </submittedName>
</protein>
<reference evidence="8 9" key="1">
    <citation type="submission" date="2019-03" db="EMBL/GenBank/DDBJ databases">
        <title>Draft Genome Sequence of Massilia arenosa sp. nov., a Novel Massilia Species Isolated from a Sandy-loam Maize Soil.</title>
        <authorList>
            <person name="Raths R."/>
            <person name="Peta V."/>
            <person name="Bucking H."/>
        </authorList>
    </citation>
    <scope>NUCLEOTIDE SEQUENCE [LARGE SCALE GENOMIC DNA]</scope>
    <source>
        <strain evidence="8 9">MC02</strain>
    </source>
</reference>
<keyword evidence="6" id="KW-1133">Transmembrane helix</keyword>
<dbReference type="RefSeq" id="WP_135209625.1">
    <property type="nucleotide sequence ID" value="NZ_SPVF01000275.1"/>
</dbReference>
<sequence length="535" mass="56200">MPQFSQARVGTRLFLSFATIAGLMLLLAGFAVLRLQGLQTAIDHEEAVRGRKLEPLYVAREALAQTGMAARNAYIFADAAAARRELDIVDEQKALYLSALTRLEPAFGSDAAFAKVSAGLRQMAAELARPRKYRDANDMEGYGKFLTEECSPLRRRIVADIDVVLKQVQADSAAATLALNQANASTIRWIVGVSALILALATAIGVVLARGLLRQLGGEPVYAAEVAGRIAQGELMHDVEIGDAANDSLMVAMKSMRDKLAGIVARVRTGTDAITAASTEIAAGNMDLSSRTEHQAGALEEVASSMKQLVQSVRTNAADAQEAERLAGSATEVSVHGGQVMGQVVETMGAINESSRRIADIIAVIDGIAFQTNILALNAAVEAARAGEQGRGFAVVASEVRNLAQRSAAAAKEIKALIEDSVGKVGAGTTLVEKAGGTMQQVVDGIHRVSDIMARISAASREQTDGIEQIDRAIVELDDMTQQNAALVEEAAAAAQSLQAQATGLAEAVGVFQLAEAHTRLAAPAARRLPAPAAY</sequence>
<dbReference type="GO" id="GO:0007165">
    <property type="term" value="P:signal transduction"/>
    <property type="evidence" value="ECO:0007669"/>
    <property type="project" value="UniProtKB-KW"/>
</dbReference>
<feature type="domain" description="Methyl-accepting transducer" evidence="7">
    <location>
        <begin position="270"/>
        <end position="499"/>
    </location>
</feature>
<dbReference type="InterPro" id="IPR051310">
    <property type="entry name" value="MCP_chemotaxis"/>
</dbReference>
<dbReference type="GO" id="GO:0005886">
    <property type="term" value="C:plasma membrane"/>
    <property type="evidence" value="ECO:0007669"/>
    <property type="project" value="TreeGrafter"/>
</dbReference>
<dbReference type="PROSITE" id="PS50111">
    <property type="entry name" value="CHEMOTAXIS_TRANSDUC_2"/>
    <property type="match status" value="1"/>
</dbReference>
<evidence type="ECO:0000256" key="2">
    <source>
        <dbReference type="ARBA" id="ARBA00022481"/>
    </source>
</evidence>
<evidence type="ECO:0000256" key="6">
    <source>
        <dbReference type="SAM" id="Phobius"/>
    </source>
</evidence>
<evidence type="ECO:0000313" key="8">
    <source>
        <dbReference type="EMBL" id="TFW10650.1"/>
    </source>
</evidence>
<keyword evidence="4" id="KW-0807">Transducer</keyword>
<feature type="coiled-coil region" evidence="5">
    <location>
        <begin position="470"/>
        <end position="497"/>
    </location>
</feature>
<dbReference type="InterPro" id="IPR004090">
    <property type="entry name" value="Chemotax_Me-accpt_rcpt"/>
</dbReference>
<organism evidence="8 9">
    <name type="scientific">Zemynaea arenosa</name>
    <dbReference type="NCBI Taxonomy" id="2561931"/>
    <lineage>
        <taxon>Bacteria</taxon>
        <taxon>Pseudomonadati</taxon>
        <taxon>Pseudomonadota</taxon>
        <taxon>Betaproteobacteria</taxon>
        <taxon>Burkholderiales</taxon>
        <taxon>Oxalobacteraceae</taxon>
        <taxon>Telluria group</taxon>
        <taxon>Zemynaea</taxon>
    </lineage>
</organism>
<comment type="caution">
    <text evidence="8">The sequence shown here is derived from an EMBL/GenBank/DDBJ whole genome shotgun (WGS) entry which is preliminary data.</text>
</comment>
<dbReference type="CDD" id="cd11386">
    <property type="entry name" value="MCP_signal"/>
    <property type="match status" value="1"/>
</dbReference>
<feature type="transmembrane region" description="Helical" evidence="6">
    <location>
        <begin position="12"/>
        <end position="33"/>
    </location>
</feature>
<dbReference type="SUPFAM" id="SSF58104">
    <property type="entry name" value="Methyl-accepting chemotaxis protein (MCP) signaling domain"/>
    <property type="match status" value="1"/>
</dbReference>
<keyword evidence="9" id="KW-1185">Reference proteome</keyword>
<dbReference type="PANTHER" id="PTHR43531:SF14">
    <property type="entry name" value="METHYL-ACCEPTING CHEMOTAXIS PROTEIN I-RELATED"/>
    <property type="match status" value="1"/>
</dbReference>
<dbReference type="Pfam" id="PF00015">
    <property type="entry name" value="MCPsignal"/>
    <property type="match status" value="1"/>
</dbReference>